<evidence type="ECO:0000313" key="2">
    <source>
        <dbReference type="Proteomes" id="UP001062846"/>
    </source>
</evidence>
<protein>
    <submittedName>
        <fullName evidence="1">Uncharacterized protein</fullName>
    </submittedName>
</protein>
<keyword evidence="2" id="KW-1185">Reference proteome</keyword>
<name>A0ACC0LN86_RHOML</name>
<evidence type="ECO:0000313" key="1">
    <source>
        <dbReference type="EMBL" id="KAI8530238.1"/>
    </source>
</evidence>
<dbReference type="Proteomes" id="UP001062846">
    <property type="component" value="Chromosome 11"/>
</dbReference>
<proteinExistence type="predicted"/>
<dbReference type="EMBL" id="CM046398">
    <property type="protein sequence ID" value="KAI8530238.1"/>
    <property type="molecule type" value="Genomic_DNA"/>
</dbReference>
<comment type="caution">
    <text evidence="1">The sequence shown here is derived from an EMBL/GenBank/DDBJ whole genome shotgun (WGS) entry which is preliminary data.</text>
</comment>
<accession>A0ACC0LN86</accession>
<gene>
    <name evidence="1" type="ORF">RHMOL_Rhmol11G0040600</name>
</gene>
<sequence length="175" mass="18387">MNLEPCFQEIEGRDGLTHNMLNDIHNHWKHAEAVRIKCMGVPTVDMKNVCTQLEAVRVVVCDRSSRGRGGPKEVESVVGQVTRTVEGRDAVAASGGESGGYQQPEAGDVVVRLTLERKESRLAGSVVQPLDLNTTMEGLVVIGGGFGNASGNGASGGDTGPSESLPRDSARGMAS</sequence>
<organism evidence="1 2">
    <name type="scientific">Rhododendron molle</name>
    <name type="common">Chinese azalea</name>
    <name type="synonym">Azalea mollis</name>
    <dbReference type="NCBI Taxonomy" id="49168"/>
    <lineage>
        <taxon>Eukaryota</taxon>
        <taxon>Viridiplantae</taxon>
        <taxon>Streptophyta</taxon>
        <taxon>Embryophyta</taxon>
        <taxon>Tracheophyta</taxon>
        <taxon>Spermatophyta</taxon>
        <taxon>Magnoliopsida</taxon>
        <taxon>eudicotyledons</taxon>
        <taxon>Gunneridae</taxon>
        <taxon>Pentapetalae</taxon>
        <taxon>asterids</taxon>
        <taxon>Ericales</taxon>
        <taxon>Ericaceae</taxon>
        <taxon>Ericoideae</taxon>
        <taxon>Rhodoreae</taxon>
        <taxon>Rhododendron</taxon>
    </lineage>
</organism>
<reference evidence="1" key="1">
    <citation type="submission" date="2022-02" db="EMBL/GenBank/DDBJ databases">
        <title>Plant Genome Project.</title>
        <authorList>
            <person name="Zhang R.-G."/>
        </authorList>
    </citation>
    <scope>NUCLEOTIDE SEQUENCE</scope>
    <source>
        <strain evidence="1">AT1</strain>
    </source>
</reference>